<feature type="compositionally biased region" description="Acidic residues" evidence="1">
    <location>
        <begin position="167"/>
        <end position="181"/>
    </location>
</feature>
<evidence type="ECO:0000313" key="3">
    <source>
        <dbReference type="Proteomes" id="UP000628840"/>
    </source>
</evidence>
<dbReference type="AlphaFoldDB" id="A0A830EWA6"/>
<dbReference type="InterPro" id="IPR014729">
    <property type="entry name" value="Rossmann-like_a/b/a_fold"/>
</dbReference>
<dbReference type="GO" id="GO:0016829">
    <property type="term" value="F:lyase activity"/>
    <property type="evidence" value="ECO:0007669"/>
    <property type="project" value="UniProtKB-KW"/>
</dbReference>
<feature type="region of interest" description="Disordered" evidence="1">
    <location>
        <begin position="164"/>
        <end position="192"/>
    </location>
</feature>
<dbReference type="Gene3D" id="1.10.10.1710">
    <property type="entry name" value="Deoxyribodipyrimidine photolyase-related"/>
    <property type="match status" value="1"/>
</dbReference>
<reference evidence="2 3" key="1">
    <citation type="journal article" date="2019" name="Int. J. Syst. Evol. Microbiol.">
        <title>The Global Catalogue of Microorganisms (GCM) 10K type strain sequencing project: providing services to taxonomists for standard genome sequencing and annotation.</title>
        <authorList>
            <consortium name="The Broad Institute Genomics Platform"/>
            <consortium name="The Broad Institute Genome Sequencing Center for Infectious Disease"/>
            <person name="Wu L."/>
            <person name="Ma J."/>
        </authorList>
    </citation>
    <scope>NUCLEOTIDE SEQUENCE [LARGE SCALE GENOMIC DNA]</scope>
    <source>
        <strain evidence="2 3">JCM 19585</strain>
    </source>
</reference>
<dbReference type="PANTHER" id="PTHR38657:SF1">
    <property type="entry name" value="SLR1343 PROTEIN"/>
    <property type="match status" value="1"/>
</dbReference>
<sequence>MTVLVLGDQLTDRVGPLADAPDERALMIEARAFATRHPYHPHKRVLVSSAMRHFRDELREAGRDVDYHVVDSFADGLDAHFDAHPGDALTVMRPSSHGATERLRDLVTERGGTLDVVTNETFLCTPEGFDGWLEGNRLRHEDFYRYMRRETGYLMADGDPVGGAWNYDEENRETPPDDYEPPEVPRYEPDETTREVQREWDDAESWADPEAFGWPVTRSDALDALADFCEHRLRDFGPYEDAMVGDEWALDHALLSPALNLGLLHPREVVEAAIDAYEARDDVPLASVEGFVRQVIGWREFVRHVYRRGMPALGEANRLDATRPLPDVYWDGDTAMACLDAAVDGVRKRGYAHHIQRLMVLSNFGLLYGVDPHELNRWFHVAFIDGYHWVSTPNTVEMGQYAGDRFATKPYAASANYIDRMSDHCAGCQYDPDATVGDGACPFNALYWDFLAEHESELRSNHRMGLVYAHLDDKRDADALGGIRERAAEVRRRVRDGDV</sequence>
<dbReference type="Proteomes" id="UP000628840">
    <property type="component" value="Unassembled WGS sequence"/>
</dbReference>
<dbReference type="Gene3D" id="1.10.579.10">
    <property type="entry name" value="DNA Cyclobutane Dipyrimidine Photolyase, subunit A, domain 3"/>
    <property type="match status" value="1"/>
</dbReference>
<evidence type="ECO:0000313" key="2">
    <source>
        <dbReference type="EMBL" id="GGL37135.1"/>
    </source>
</evidence>
<dbReference type="RefSeq" id="WP_188883691.1">
    <property type="nucleotide sequence ID" value="NZ_BMPF01000003.1"/>
</dbReference>
<feature type="compositionally biased region" description="Basic and acidic residues" evidence="1">
    <location>
        <begin position="183"/>
        <end position="192"/>
    </location>
</feature>
<accession>A0A830EWA6</accession>
<dbReference type="OrthoDB" id="371734at2157"/>
<proteinExistence type="predicted"/>
<organism evidence="2 3">
    <name type="scientific">Halarchaeum grantii</name>
    <dbReference type="NCBI Taxonomy" id="1193105"/>
    <lineage>
        <taxon>Archaea</taxon>
        <taxon>Methanobacteriati</taxon>
        <taxon>Methanobacteriota</taxon>
        <taxon>Stenosarchaea group</taxon>
        <taxon>Halobacteria</taxon>
        <taxon>Halobacteriales</taxon>
        <taxon>Halobacteriaceae</taxon>
    </lineage>
</organism>
<keyword evidence="3" id="KW-1185">Reference proteome</keyword>
<dbReference type="Gene3D" id="1.25.40.80">
    <property type="match status" value="1"/>
</dbReference>
<dbReference type="Gene3D" id="3.40.50.620">
    <property type="entry name" value="HUPs"/>
    <property type="match status" value="1"/>
</dbReference>
<dbReference type="EMBL" id="BMPF01000003">
    <property type="protein sequence ID" value="GGL37135.1"/>
    <property type="molecule type" value="Genomic_DNA"/>
</dbReference>
<dbReference type="PANTHER" id="PTHR38657">
    <property type="entry name" value="SLR1343 PROTEIN"/>
    <property type="match status" value="1"/>
</dbReference>
<dbReference type="InterPro" id="IPR007357">
    <property type="entry name" value="PhrB-like"/>
</dbReference>
<dbReference type="SUPFAM" id="SSF48173">
    <property type="entry name" value="Cryptochrome/photolyase FAD-binding domain"/>
    <property type="match status" value="1"/>
</dbReference>
<dbReference type="Pfam" id="PF04244">
    <property type="entry name" value="DPRP"/>
    <property type="match status" value="1"/>
</dbReference>
<dbReference type="InterPro" id="IPR036134">
    <property type="entry name" value="Crypto/Photolyase_FAD-like_sf"/>
</dbReference>
<comment type="caution">
    <text evidence="2">The sequence shown here is derived from an EMBL/GenBank/DDBJ whole genome shotgun (WGS) entry which is preliminary data.</text>
</comment>
<name>A0A830EWA6_9EURY</name>
<evidence type="ECO:0000256" key="1">
    <source>
        <dbReference type="SAM" id="MobiDB-lite"/>
    </source>
</evidence>
<gene>
    <name evidence="2" type="ORF">GCM10009037_20850</name>
</gene>
<protein>
    <submittedName>
        <fullName evidence="2">Cryptochrome/photolyase family protein</fullName>
    </submittedName>
</protein>
<dbReference type="InterPro" id="IPR052551">
    <property type="entry name" value="UV-DNA_repair_photolyase"/>
</dbReference>